<dbReference type="Proteomes" id="UP000663207">
    <property type="component" value="Chromosome"/>
</dbReference>
<evidence type="ECO:0000313" key="2">
    <source>
        <dbReference type="EMBL" id="QSX36735.1"/>
    </source>
</evidence>
<gene>
    <name evidence="2" type="ORF">JYB85_15875</name>
</gene>
<keyword evidence="3" id="KW-1185">Reference proteome</keyword>
<dbReference type="Pfam" id="PF00078">
    <property type="entry name" value="RVT_1"/>
    <property type="match status" value="1"/>
</dbReference>
<protein>
    <submittedName>
        <fullName evidence="2">RNA-directed DNA polymerase</fullName>
    </submittedName>
</protein>
<organism evidence="2 3">
    <name type="scientific">Shewanella sedimentimangrovi</name>
    <dbReference type="NCBI Taxonomy" id="2814293"/>
    <lineage>
        <taxon>Bacteria</taxon>
        <taxon>Pseudomonadati</taxon>
        <taxon>Pseudomonadota</taxon>
        <taxon>Gammaproteobacteria</taxon>
        <taxon>Alteromonadales</taxon>
        <taxon>Shewanellaceae</taxon>
        <taxon>Shewanella</taxon>
    </lineage>
</organism>
<dbReference type="GO" id="GO:0003964">
    <property type="term" value="F:RNA-directed DNA polymerase activity"/>
    <property type="evidence" value="ECO:0007669"/>
    <property type="project" value="UniProtKB-KW"/>
</dbReference>
<name>A0ABX7R0X6_9GAMM</name>
<accession>A0ABX7R0X6</accession>
<proteinExistence type="predicted"/>
<keyword evidence="2" id="KW-0808">Transferase</keyword>
<dbReference type="RefSeq" id="WP_207380065.1">
    <property type="nucleotide sequence ID" value="NZ_CP071502.1"/>
</dbReference>
<dbReference type="EMBL" id="CP071502">
    <property type="protein sequence ID" value="QSX36735.1"/>
    <property type="molecule type" value="Genomic_DNA"/>
</dbReference>
<dbReference type="PROSITE" id="PS50878">
    <property type="entry name" value="RT_POL"/>
    <property type="match status" value="1"/>
</dbReference>
<dbReference type="InterPro" id="IPR000477">
    <property type="entry name" value="RT_dom"/>
</dbReference>
<dbReference type="NCBIfam" id="NF041747">
    <property type="entry name" value="Drt3a"/>
    <property type="match status" value="1"/>
</dbReference>
<sequence length="384" mass="44694">MKTFSNQYLSPTLSNDLKNHQLLSCAVNLLNGTQLLENNIKIIRILKKPVVTLTSKESKLITNHMSSVLKNIHAAKQQNRASIVSNIIQIMDEDTEKYVYRYDIKRFYESIHPNLIYNKILDDHLISPKNKELIRLFLDAIESHSIRGVGRGTSLSTALAEYYMKEMDKAIRDIEGVYYYARFVDDIIIVSYKKKVNFRSIIQDILPKPMELHESNNKCFEVNLDNTDQKEFSYLGYKFHANKKKCIKVDLSDNKVKKIKFRLTKAFIEYSKNMDINLLIKRIKYITGNRFIELKNGLSFCVGLSASYSKINPENSTALVELDNYYKSLVFSRNSRVQKVLLRKGISLTRSNFIRNVSFTSSFKSKPIYHFKDINEIKECWNNA</sequence>
<keyword evidence="2" id="KW-0695">RNA-directed DNA polymerase</keyword>
<feature type="domain" description="Reverse transcriptase" evidence="1">
    <location>
        <begin position="1"/>
        <end position="239"/>
    </location>
</feature>
<dbReference type="CDD" id="cd01646">
    <property type="entry name" value="RT_Bac_retron_I"/>
    <property type="match status" value="1"/>
</dbReference>
<evidence type="ECO:0000259" key="1">
    <source>
        <dbReference type="PROSITE" id="PS50878"/>
    </source>
</evidence>
<reference evidence="2 3" key="1">
    <citation type="submission" date="2021-03" db="EMBL/GenBank/DDBJ databases">
        <title>Novel species identification of genus Shewanella.</title>
        <authorList>
            <person name="Liu G."/>
            <person name="Zhang Q."/>
        </authorList>
    </citation>
    <scope>NUCLEOTIDE SEQUENCE [LARGE SCALE GENOMIC DNA]</scope>
    <source>
        <strain evidence="2 3">FJAT-52962</strain>
    </source>
</reference>
<keyword evidence="2" id="KW-0548">Nucleotidyltransferase</keyword>
<evidence type="ECO:0000313" key="3">
    <source>
        <dbReference type="Proteomes" id="UP000663207"/>
    </source>
</evidence>